<evidence type="ECO:0008006" key="3">
    <source>
        <dbReference type="Google" id="ProtNLM"/>
    </source>
</evidence>
<evidence type="ECO:0000313" key="1">
    <source>
        <dbReference type="EMBL" id="GAA4193886.1"/>
    </source>
</evidence>
<sequence>MLSPDLVTIGMYRTGPYVVVEVWDGDRTPPVPKTPSDDEEGGRGLLLVELMCRSWGYRWPVTGGKIVWCVIAADPGHTPGGERSRTGG</sequence>
<dbReference type="Gene3D" id="3.30.565.10">
    <property type="entry name" value="Histidine kinase-like ATPase, C-terminal domain"/>
    <property type="match status" value="1"/>
</dbReference>
<proteinExistence type="predicted"/>
<gene>
    <name evidence="1" type="ORF">GCM10022252_37540</name>
</gene>
<dbReference type="Proteomes" id="UP001501251">
    <property type="component" value="Unassembled WGS sequence"/>
</dbReference>
<organism evidence="1 2">
    <name type="scientific">Streptosporangium oxazolinicum</name>
    <dbReference type="NCBI Taxonomy" id="909287"/>
    <lineage>
        <taxon>Bacteria</taxon>
        <taxon>Bacillati</taxon>
        <taxon>Actinomycetota</taxon>
        <taxon>Actinomycetes</taxon>
        <taxon>Streptosporangiales</taxon>
        <taxon>Streptosporangiaceae</taxon>
        <taxon>Streptosporangium</taxon>
    </lineage>
</organism>
<dbReference type="CDD" id="cd16936">
    <property type="entry name" value="HATPase_RsbW-like"/>
    <property type="match status" value="1"/>
</dbReference>
<dbReference type="InterPro" id="IPR050267">
    <property type="entry name" value="Anti-sigma-factor_SerPK"/>
</dbReference>
<accession>A0ABP8AZ03</accession>
<dbReference type="InterPro" id="IPR036890">
    <property type="entry name" value="HATPase_C_sf"/>
</dbReference>
<reference evidence="2" key="1">
    <citation type="journal article" date="2019" name="Int. J. Syst. Evol. Microbiol.">
        <title>The Global Catalogue of Microorganisms (GCM) 10K type strain sequencing project: providing services to taxonomists for standard genome sequencing and annotation.</title>
        <authorList>
            <consortium name="The Broad Institute Genomics Platform"/>
            <consortium name="The Broad Institute Genome Sequencing Center for Infectious Disease"/>
            <person name="Wu L."/>
            <person name="Ma J."/>
        </authorList>
    </citation>
    <scope>NUCLEOTIDE SEQUENCE [LARGE SCALE GENOMIC DNA]</scope>
    <source>
        <strain evidence="2">JCM 17388</strain>
    </source>
</reference>
<evidence type="ECO:0000313" key="2">
    <source>
        <dbReference type="Proteomes" id="UP001501251"/>
    </source>
</evidence>
<name>A0ABP8AZ03_9ACTN</name>
<dbReference type="PANTHER" id="PTHR35526">
    <property type="entry name" value="ANTI-SIGMA-F FACTOR RSBW-RELATED"/>
    <property type="match status" value="1"/>
</dbReference>
<keyword evidence="2" id="KW-1185">Reference proteome</keyword>
<dbReference type="EMBL" id="BAABAQ010000006">
    <property type="protein sequence ID" value="GAA4193886.1"/>
    <property type="molecule type" value="Genomic_DNA"/>
</dbReference>
<protein>
    <recommendedName>
        <fullName evidence="3">ATP-binding protein</fullName>
    </recommendedName>
</protein>
<comment type="caution">
    <text evidence="1">The sequence shown here is derived from an EMBL/GenBank/DDBJ whole genome shotgun (WGS) entry which is preliminary data.</text>
</comment>
<dbReference type="PANTHER" id="PTHR35526:SF3">
    <property type="entry name" value="ANTI-SIGMA-F FACTOR RSBW"/>
    <property type="match status" value="1"/>
</dbReference>